<dbReference type="PANTHER" id="PTHR33710:SF71">
    <property type="entry name" value="ENDONUCLEASE_EXONUCLEASE_PHOSPHATASE DOMAIN-CONTAINING PROTEIN"/>
    <property type="match status" value="1"/>
</dbReference>
<dbReference type="OrthoDB" id="1932741at2759"/>
<gene>
    <name evidence="1" type="ORF">NE237_003706</name>
</gene>
<dbReference type="InterPro" id="IPR036691">
    <property type="entry name" value="Endo/exonu/phosph_ase_sf"/>
</dbReference>
<dbReference type="Proteomes" id="UP001141806">
    <property type="component" value="Unassembled WGS sequence"/>
</dbReference>
<organism evidence="1 2">
    <name type="scientific">Protea cynaroides</name>
    <dbReference type="NCBI Taxonomy" id="273540"/>
    <lineage>
        <taxon>Eukaryota</taxon>
        <taxon>Viridiplantae</taxon>
        <taxon>Streptophyta</taxon>
        <taxon>Embryophyta</taxon>
        <taxon>Tracheophyta</taxon>
        <taxon>Spermatophyta</taxon>
        <taxon>Magnoliopsida</taxon>
        <taxon>Proteales</taxon>
        <taxon>Proteaceae</taxon>
        <taxon>Protea</taxon>
    </lineage>
</organism>
<dbReference type="EMBL" id="JAMYWD010000005">
    <property type="protein sequence ID" value="KAJ4970607.1"/>
    <property type="molecule type" value="Genomic_DNA"/>
</dbReference>
<dbReference type="Gene3D" id="3.60.10.10">
    <property type="entry name" value="Endonuclease/exonuclease/phosphatase"/>
    <property type="match status" value="1"/>
</dbReference>
<reference evidence="1" key="1">
    <citation type="journal article" date="2023" name="Plant J.">
        <title>The genome of the king protea, Protea cynaroides.</title>
        <authorList>
            <person name="Chang J."/>
            <person name="Duong T.A."/>
            <person name="Schoeman C."/>
            <person name="Ma X."/>
            <person name="Roodt D."/>
            <person name="Barker N."/>
            <person name="Li Z."/>
            <person name="Van de Peer Y."/>
            <person name="Mizrachi E."/>
        </authorList>
    </citation>
    <scope>NUCLEOTIDE SEQUENCE</scope>
    <source>
        <tissue evidence="1">Young leaves</tissue>
    </source>
</reference>
<protein>
    <submittedName>
        <fullName evidence="1">Uncharacterized protein</fullName>
    </submittedName>
</protein>
<dbReference type="AlphaFoldDB" id="A0A9Q0KHI3"/>
<sequence length="302" mass="35410">MVLLRDFNVIRSGGEKIGGDLPCDEAMEEFNHRLDRNFLTDLSWKGQLLTWSNGRKGNKRICNKLDRCLVNLSWFNQFCLSQAKFLTPGISDHSPCILNIEDDKNFSPKPFKFFNYWINEPRFREVVEEAWNNDVGHNSNPLLRVAARLKNVKGALKEWNKSQLEDIENKVKEKESLLECIQKLVHYDPSNNYLTVMDREVKKKLKKVLEMEQDFFRQKSRIKWLQLGNDPKEIKHEAVEYFKELLGVSRNDLRTPMGDIIFHSQLSESHRNDLIMEVDDKEIKQIVFLMKDDRAPGPDGLL</sequence>
<proteinExistence type="predicted"/>
<evidence type="ECO:0000313" key="2">
    <source>
        <dbReference type="Proteomes" id="UP001141806"/>
    </source>
</evidence>
<name>A0A9Q0KHI3_9MAGN</name>
<comment type="caution">
    <text evidence="1">The sequence shown here is derived from an EMBL/GenBank/DDBJ whole genome shotgun (WGS) entry which is preliminary data.</text>
</comment>
<keyword evidence="2" id="KW-1185">Reference proteome</keyword>
<evidence type="ECO:0000313" key="1">
    <source>
        <dbReference type="EMBL" id="KAJ4970607.1"/>
    </source>
</evidence>
<dbReference type="SUPFAM" id="SSF56219">
    <property type="entry name" value="DNase I-like"/>
    <property type="match status" value="1"/>
</dbReference>
<dbReference type="PANTHER" id="PTHR33710">
    <property type="entry name" value="BNAC02G09200D PROTEIN"/>
    <property type="match status" value="1"/>
</dbReference>
<accession>A0A9Q0KHI3</accession>